<dbReference type="SUPFAM" id="SSF48498">
    <property type="entry name" value="Tetracyclin repressor-like, C-terminal domain"/>
    <property type="match status" value="1"/>
</dbReference>
<dbReference type="InterPro" id="IPR036271">
    <property type="entry name" value="Tet_transcr_reg_TetR-rel_C_sf"/>
</dbReference>
<sequence>MRYTKDHKAKAKAAILRQASGTMKEKGFHGVGVDALATAAHVTSGALYSNFAGKEGLLEEVVAAEVGLQFAGVADAGPDPAERRRRLVEILRSYLSDQHRADPGGGCVIPSLSADVARAGDSVRETYRRRMLELVNTLAPAMTGTPQEQDRHAWAMIASIVGAVTIARALPRGDDAHAVLDSTLETVLRTLDDEQNPLSETPPTAQP</sequence>
<dbReference type="SUPFAM" id="SSF46689">
    <property type="entry name" value="Homeodomain-like"/>
    <property type="match status" value="1"/>
</dbReference>
<comment type="caution">
    <text evidence="6">The sequence shown here is derived from an EMBL/GenBank/DDBJ whole genome shotgun (WGS) entry which is preliminary data.</text>
</comment>
<dbReference type="EMBL" id="BNCD01000019">
    <property type="protein sequence ID" value="GHH85764.1"/>
    <property type="molecule type" value="Genomic_DNA"/>
</dbReference>
<feature type="domain" description="HTH tetR-type" evidence="5">
    <location>
        <begin position="9"/>
        <end position="69"/>
    </location>
</feature>
<reference evidence="6" key="1">
    <citation type="journal article" date="2014" name="Int. J. Syst. Evol. Microbiol.">
        <title>Complete genome sequence of Corynebacterium casei LMG S-19264T (=DSM 44701T), isolated from a smear-ripened cheese.</title>
        <authorList>
            <consortium name="US DOE Joint Genome Institute (JGI-PGF)"/>
            <person name="Walter F."/>
            <person name="Albersmeier A."/>
            <person name="Kalinowski J."/>
            <person name="Ruckert C."/>
        </authorList>
    </citation>
    <scope>NUCLEOTIDE SEQUENCE</scope>
    <source>
        <strain evidence="6">JCM 5069</strain>
    </source>
</reference>
<reference evidence="6" key="2">
    <citation type="submission" date="2020-09" db="EMBL/GenBank/DDBJ databases">
        <authorList>
            <person name="Sun Q."/>
            <person name="Ohkuma M."/>
        </authorList>
    </citation>
    <scope>NUCLEOTIDE SEQUENCE</scope>
    <source>
        <strain evidence="6">JCM 5069</strain>
    </source>
</reference>
<proteinExistence type="predicted"/>
<dbReference type="PANTHER" id="PTHR47506:SF7">
    <property type="entry name" value="TRANSCRIPTIONAL REGULATORY PROTEIN"/>
    <property type="match status" value="1"/>
</dbReference>
<name>A0A919L723_9ACTN</name>
<keyword evidence="7" id="KW-1185">Reference proteome</keyword>
<feature type="DNA-binding region" description="H-T-H motif" evidence="4">
    <location>
        <begin position="32"/>
        <end position="51"/>
    </location>
</feature>
<dbReference type="PANTHER" id="PTHR47506">
    <property type="entry name" value="TRANSCRIPTIONAL REGULATORY PROTEIN"/>
    <property type="match status" value="1"/>
</dbReference>
<evidence type="ECO:0000313" key="6">
    <source>
        <dbReference type="EMBL" id="GHH85764.1"/>
    </source>
</evidence>
<dbReference type="PROSITE" id="PS50977">
    <property type="entry name" value="HTH_TETR_2"/>
    <property type="match status" value="1"/>
</dbReference>
<evidence type="ECO:0000256" key="2">
    <source>
        <dbReference type="ARBA" id="ARBA00023125"/>
    </source>
</evidence>
<evidence type="ECO:0000313" key="7">
    <source>
        <dbReference type="Proteomes" id="UP000603708"/>
    </source>
</evidence>
<gene>
    <name evidence="6" type="ORF">GCM10018793_55060</name>
</gene>
<dbReference type="Pfam" id="PF00440">
    <property type="entry name" value="TetR_N"/>
    <property type="match status" value="1"/>
</dbReference>
<dbReference type="RefSeq" id="WP_189936586.1">
    <property type="nucleotide sequence ID" value="NZ_BNCD01000019.1"/>
</dbReference>
<accession>A0A919L723</accession>
<dbReference type="InterPro" id="IPR001647">
    <property type="entry name" value="HTH_TetR"/>
</dbReference>
<evidence type="ECO:0000256" key="3">
    <source>
        <dbReference type="ARBA" id="ARBA00023163"/>
    </source>
</evidence>
<evidence type="ECO:0000256" key="1">
    <source>
        <dbReference type="ARBA" id="ARBA00023015"/>
    </source>
</evidence>
<keyword evidence="1" id="KW-0805">Transcription regulation</keyword>
<dbReference type="Proteomes" id="UP000603708">
    <property type="component" value="Unassembled WGS sequence"/>
</dbReference>
<dbReference type="Gene3D" id="1.10.357.10">
    <property type="entry name" value="Tetracycline Repressor, domain 2"/>
    <property type="match status" value="1"/>
</dbReference>
<evidence type="ECO:0000256" key="4">
    <source>
        <dbReference type="PROSITE-ProRule" id="PRU00335"/>
    </source>
</evidence>
<dbReference type="GO" id="GO:0003677">
    <property type="term" value="F:DNA binding"/>
    <property type="evidence" value="ECO:0007669"/>
    <property type="project" value="UniProtKB-UniRule"/>
</dbReference>
<organism evidence="6 7">
    <name type="scientific">Streptomyces sulfonofaciens</name>
    <dbReference type="NCBI Taxonomy" id="68272"/>
    <lineage>
        <taxon>Bacteria</taxon>
        <taxon>Bacillati</taxon>
        <taxon>Actinomycetota</taxon>
        <taxon>Actinomycetes</taxon>
        <taxon>Kitasatosporales</taxon>
        <taxon>Streptomycetaceae</taxon>
        <taxon>Streptomyces</taxon>
    </lineage>
</organism>
<keyword evidence="3" id="KW-0804">Transcription</keyword>
<dbReference type="AlphaFoldDB" id="A0A919L723"/>
<protein>
    <recommendedName>
        <fullName evidence="5">HTH tetR-type domain-containing protein</fullName>
    </recommendedName>
</protein>
<dbReference type="InterPro" id="IPR009057">
    <property type="entry name" value="Homeodomain-like_sf"/>
</dbReference>
<evidence type="ECO:0000259" key="5">
    <source>
        <dbReference type="PROSITE" id="PS50977"/>
    </source>
</evidence>
<keyword evidence="2 4" id="KW-0238">DNA-binding</keyword>
<dbReference type="Gene3D" id="1.10.10.60">
    <property type="entry name" value="Homeodomain-like"/>
    <property type="match status" value="1"/>
</dbReference>
<dbReference type="PRINTS" id="PR00455">
    <property type="entry name" value="HTHTETR"/>
</dbReference>